<protein>
    <submittedName>
        <fullName evidence="2">Uncharacterized protein</fullName>
    </submittedName>
</protein>
<feature type="compositionally biased region" description="Basic and acidic residues" evidence="1">
    <location>
        <begin position="38"/>
        <end position="72"/>
    </location>
</feature>
<comment type="caution">
    <text evidence="2">The sequence shown here is derived from an EMBL/GenBank/DDBJ whole genome shotgun (WGS) entry which is preliminary data.</text>
</comment>
<accession>A0AAD5M8Z5</accession>
<dbReference type="EMBL" id="JAHQIW010001704">
    <property type="protein sequence ID" value="KAJ1353390.1"/>
    <property type="molecule type" value="Genomic_DNA"/>
</dbReference>
<organism evidence="2 3">
    <name type="scientific">Parelaphostrongylus tenuis</name>
    <name type="common">Meningeal worm</name>
    <dbReference type="NCBI Taxonomy" id="148309"/>
    <lineage>
        <taxon>Eukaryota</taxon>
        <taxon>Metazoa</taxon>
        <taxon>Ecdysozoa</taxon>
        <taxon>Nematoda</taxon>
        <taxon>Chromadorea</taxon>
        <taxon>Rhabditida</taxon>
        <taxon>Rhabditina</taxon>
        <taxon>Rhabditomorpha</taxon>
        <taxon>Strongyloidea</taxon>
        <taxon>Metastrongylidae</taxon>
        <taxon>Parelaphostrongylus</taxon>
    </lineage>
</organism>
<dbReference type="Proteomes" id="UP001196413">
    <property type="component" value="Unassembled WGS sequence"/>
</dbReference>
<evidence type="ECO:0000256" key="1">
    <source>
        <dbReference type="SAM" id="MobiDB-lite"/>
    </source>
</evidence>
<feature type="compositionally biased region" description="Basic residues" evidence="1">
    <location>
        <begin position="1"/>
        <end position="21"/>
    </location>
</feature>
<feature type="region of interest" description="Disordered" evidence="1">
    <location>
        <begin position="1"/>
        <end position="87"/>
    </location>
</feature>
<dbReference type="AlphaFoldDB" id="A0AAD5M8Z5"/>
<reference evidence="2" key="1">
    <citation type="submission" date="2021-06" db="EMBL/GenBank/DDBJ databases">
        <title>Parelaphostrongylus tenuis whole genome reference sequence.</title>
        <authorList>
            <person name="Garwood T.J."/>
            <person name="Larsen P.A."/>
            <person name="Fountain-Jones N.M."/>
            <person name="Garbe J.R."/>
            <person name="Macchietto M.G."/>
            <person name="Kania S.A."/>
            <person name="Gerhold R.W."/>
            <person name="Richards J.E."/>
            <person name="Wolf T.M."/>
        </authorList>
    </citation>
    <scope>NUCLEOTIDE SEQUENCE</scope>
    <source>
        <strain evidence="2">MNPRO001-30</strain>
        <tissue evidence="2">Meninges</tissue>
    </source>
</reference>
<gene>
    <name evidence="2" type="ORF">KIN20_010005</name>
</gene>
<keyword evidence="3" id="KW-1185">Reference proteome</keyword>
<proteinExistence type="predicted"/>
<name>A0AAD5M8Z5_PARTN</name>
<sequence>MTAFRKVKKGTKEKSTRKRKILKADDLVPDEPASGRDLGSRRAERKREVKMEDGQESDIRFDRGDADSKNDADNESAESSGPWKRATKNAVNIDLLKSLLNQGKDSDEDSDGRLCYLLKTFSMDK</sequence>
<evidence type="ECO:0000313" key="3">
    <source>
        <dbReference type="Proteomes" id="UP001196413"/>
    </source>
</evidence>
<evidence type="ECO:0000313" key="2">
    <source>
        <dbReference type="EMBL" id="KAJ1353390.1"/>
    </source>
</evidence>